<dbReference type="GO" id="GO:0019083">
    <property type="term" value="P:viral transcription"/>
    <property type="evidence" value="ECO:0007669"/>
    <property type="project" value="InterPro"/>
</dbReference>
<keyword evidence="2" id="KW-1185">Reference proteome</keyword>
<evidence type="ECO:0000313" key="2">
    <source>
        <dbReference type="Proteomes" id="UP000202544"/>
    </source>
</evidence>
<dbReference type="OrthoDB" id="19212at10239"/>
<dbReference type="RefSeq" id="YP_003429357.1">
    <property type="nucleotide sequence ID" value="NC_013797.1"/>
</dbReference>
<sequence length="172" mass="20530">MDYEIYHPRIPIDTSKTYKVDKFLRRWNEVGPNSAFLPGGRYFIISGKFLPMLVQKSPNFEEEEETEIIMNKNKKNVCFLPFMHDRQMIIEKYKKLFYSGVNARKSEEAFKNLCIRVRSKRYSNRLSFNYLIVKQLQCSECKNKCVYNALKKFYNMESKCVAQLDDLLSRET</sequence>
<reference evidence="1 2" key="1">
    <citation type="journal article" date="2011" name="J. Proteome Res.">
        <title>ODV-associated proteins of the Pieris rapae granulovirus.</title>
        <authorList>
            <person name="Wang X.F."/>
            <person name="Zhang B.Q."/>
            <person name="Xu H.J."/>
            <person name="Cui Y.J."/>
            <person name="Xu Y.P."/>
            <person name="Zhang M.J."/>
            <person name="Han Y.S."/>
            <person name="Lee Y.S."/>
            <person name="Bao Y.Y."/>
            <person name="Zhang C.X."/>
        </authorList>
    </citation>
    <scope>NUCLEOTIDE SEQUENCE [LARGE SCALE GENOMIC DNA]</scope>
    <source>
        <strain evidence="1">Wuhan</strain>
    </source>
</reference>
<dbReference type="InterPro" id="IPR004283">
    <property type="entry name" value="Lef-2"/>
</dbReference>
<accession>D2J4K0</accession>
<name>D2J4K0_9BBAC</name>
<organism evidence="1 2">
    <name type="scientific">Pieris rapae granulovirus Wuhan</name>
    <dbReference type="NCBI Taxonomy" id="2848030"/>
    <lineage>
        <taxon>Viruses</taxon>
        <taxon>Viruses incertae sedis</taxon>
        <taxon>Naldaviricetes</taxon>
        <taxon>Lefavirales</taxon>
        <taxon>Baculoviridae</taxon>
        <taxon>Betabaculovirus</taxon>
        <taxon>Betabaculovirus arrapae</taxon>
    </lineage>
</organism>
<reference evidence="1 2" key="2">
    <citation type="journal article" date="2012" name="J. Virol.">
        <title>The Genome of Pieris rapae Granulovirus.</title>
        <authorList>
            <person name="Zhang B.Q."/>
            <person name="Cheng R.L."/>
            <person name="Wang X.F."/>
            <person name="Zhang C.X."/>
        </authorList>
    </citation>
    <scope>NUCLEOTIDE SEQUENCE [LARGE SCALE GENOMIC DNA]</scope>
    <source>
        <strain evidence="1">Wuhan</strain>
    </source>
</reference>
<protein>
    <submittedName>
        <fullName evidence="1">LEF-2</fullName>
    </submittedName>
</protein>
<dbReference type="Proteomes" id="UP000202544">
    <property type="component" value="Segment"/>
</dbReference>
<dbReference type="Pfam" id="PF03041">
    <property type="entry name" value="Baculo_LEF-2"/>
    <property type="match status" value="1"/>
</dbReference>
<dbReference type="EMBL" id="GQ884143">
    <property type="protein sequence ID" value="ACZ63519.1"/>
    <property type="molecule type" value="Genomic_DNA"/>
</dbReference>
<dbReference type="KEGG" id="vg:11107040"/>
<dbReference type="GeneID" id="11107040"/>
<evidence type="ECO:0000313" key="1">
    <source>
        <dbReference type="EMBL" id="ACZ63519.1"/>
    </source>
</evidence>
<proteinExistence type="predicted"/>